<feature type="compositionally biased region" description="Acidic residues" evidence="3">
    <location>
        <begin position="802"/>
        <end position="815"/>
    </location>
</feature>
<evidence type="ECO:0000313" key="4">
    <source>
        <dbReference type="EMBL" id="KAL3321117.1"/>
    </source>
</evidence>
<dbReference type="EMBL" id="JBJKFK010000010">
    <property type="protein sequence ID" value="KAL3321117.1"/>
    <property type="molecule type" value="Genomic_DNA"/>
</dbReference>
<feature type="region of interest" description="Disordered" evidence="3">
    <location>
        <begin position="85"/>
        <end position="104"/>
    </location>
</feature>
<feature type="region of interest" description="Disordered" evidence="3">
    <location>
        <begin position="120"/>
        <end position="142"/>
    </location>
</feature>
<sequence length="1215" mass="136726">MRSMLCANEKCDKEISQAEVIKNVPVSETAFIPKSQKISIYAKALDNMEWKISFNNEFHYIDSSFLHELSTPDAAILRRVQNPDHRDNLSVSSPEMVEKSDSESLLKDLDSKFHQVDESLKPKSTHYSLKAETKSSQNEEVQVNQEQVRSLESDMSGINPDALSESQIQLSAKKDSVLKSASEVPVASVDVVQNSDSSDQILTVEKPTHDENLSAKPVKENIQMKKDDVQAQNKPLEKAVNIETDPPQEPSATSTIPKISEDSTKVEPSHDHDFLDKPVEEKMQIELGNSEKEKVQAQNKPLEKAANIKTVEDTYPDPAQEPSATSTIPKISEDSTKVKPLHDHGSLENSVEDKVQAHNESLEKAADTQTEVTPSDLAQETPVSSTIHPQISEAETLKEVSPEEIVTKSSSDVTKSQKQDNIVISTLPQMAAEPEDPPPRPEGVLLEGMTVVDSQPLVPVDTQISTPDKQEAELVEAKIDEEVPIKKKPLVIAKVENETHFPGLGQCLNDNMNRVKKSANEARFTSLLVSYFLTNLNLVESVTSFIPDAIISSLKSLLKSQLNLDLNNTFAWAAIVLQLWLLKLIISLTSDQFLGSPVNSSRIKGSQAEIFALEEKLRELSSLLNSQKSENLRLQVYSGELNAECTQLRTDLATAEKSCDSGAEKMIQELDAATRELADLRISHDAVADELANSRNSWKETEDHILQQAAGAQKTLKEELQKSKALFEETQTTNKKMLQDLETERKQLYDQANDYYERMLQMQSEVDKYSQSKENLERELQTKCNEYNALCESLNHVKQAQEESDSEEEMQEVEEPVQTVRFETQDYETDEEVEESTTDEEDTDQGDGWDDEGWNEAEINPKRKIVKRVVRVTKQRQVSVPVTEMVKKMVPVPKKKKNSATTVPLNQLLDLSRLKSELAEKEQKLHQAENMSKRDQALREEIESRMQEFEWQRVELQSAKDKAEQDKLNAENKLEILSQYFKERELQLQNSLVKENRNKDENISQVESFKEKCDMYETETKVLREQISSLKKELGDSERSWRRQLTGLDKRAHENWLAARTSENLVRELREENTSLRLKFQQEMFGPNQRRLRIAPSGNQISGKGIQSSMMGPIPPPPPPPMLFSNCSPGRETVSSRQSNGTAKSESGRLFQSPQINSSLIPPPPPPFPMMTGSNVMFAASSMNGLGGSPRNSAGNSVASDHSRRRGKHLAKSYR</sequence>
<organism evidence="4 5">
    <name type="scientific">Cichlidogyrus casuarinus</name>
    <dbReference type="NCBI Taxonomy" id="1844966"/>
    <lineage>
        <taxon>Eukaryota</taxon>
        <taxon>Metazoa</taxon>
        <taxon>Spiralia</taxon>
        <taxon>Lophotrochozoa</taxon>
        <taxon>Platyhelminthes</taxon>
        <taxon>Monogenea</taxon>
        <taxon>Monopisthocotylea</taxon>
        <taxon>Dactylogyridea</taxon>
        <taxon>Ancyrocephalidae</taxon>
        <taxon>Cichlidogyrus</taxon>
    </lineage>
</organism>
<gene>
    <name evidence="4" type="primary">MIA3</name>
    <name evidence="4" type="ORF">Ciccas_000192</name>
</gene>
<feature type="coiled-coil region" evidence="2">
    <location>
        <begin position="603"/>
        <end position="630"/>
    </location>
</feature>
<feature type="compositionally biased region" description="Polar residues" evidence="3">
    <location>
        <begin position="1190"/>
        <end position="1200"/>
    </location>
</feature>
<feature type="compositionally biased region" description="Polar residues" evidence="3">
    <location>
        <begin position="1125"/>
        <end position="1160"/>
    </location>
</feature>
<protein>
    <submittedName>
        <fullName evidence="4">Melanoma inhibitory activity, member 3</fullName>
    </submittedName>
</protein>
<dbReference type="PANTHER" id="PTHR23158">
    <property type="entry name" value="MELANOMA INHIBITORY ACTIVITY-RELATED"/>
    <property type="match status" value="1"/>
</dbReference>
<feature type="compositionally biased region" description="Basic residues" evidence="3">
    <location>
        <begin position="1203"/>
        <end position="1215"/>
    </location>
</feature>
<feature type="coiled-coil region" evidence="2">
    <location>
        <begin position="738"/>
        <end position="793"/>
    </location>
</feature>
<evidence type="ECO:0000256" key="1">
    <source>
        <dbReference type="ARBA" id="ARBA00023054"/>
    </source>
</evidence>
<evidence type="ECO:0000313" key="5">
    <source>
        <dbReference type="Proteomes" id="UP001626550"/>
    </source>
</evidence>
<feature type="compositionally biased region" description="Polar residues" evidence="3">
    <location>
        <begin position="1098"/>
        <end position="1110"/>
    </location>
</feature>
<evidence type="ECO:0000256" key="2">
    <source>
        <dbReference type="SAM" id="Coils"/>
    </source>
</evidence>
<reference evidence="4 5" key="1">
    <citation type="submission" date="2024-11" db="EMBL/GenBank/DDBJ databases">
        <title>Adaptive evolution of stress response genes in parasites aligns with host niche diversity.</title>
        <authorList>
            <person name="Hahn C."/>
            <person name="Resl P."/>
        </authorList>
    </citation>
    <scope>NUCLEOTIDE SEQUENCE [LARGE SCALE GENOMIC DNA]</scope>
    <source>
        <strain evidence="4">EGGRZ-B1_66</strain>
        <tissue evidence="4">Body</tissue>
    </source>
</reference>
<feature type="coiled-coil region" evidence="2">
    <location>
        <begin position="1006"/>
        <end position="1033"/>
    </location>
</feature>
<evidence type="ECO:0000256" key="3">
    <source>
        <dbReference type="SAM" id="MobiDB-lite"/>
    </source>
</evidence>
<feature type="compositionally biased region" description="Acidic residues" evidence="3">
    <location>
        <begin position="825"/>
        <end position="855"/>
    </location>
</feature>
<dbReference type="AlphaFoldDB" id="A0ABD2QNY3"/>
<dbReference type="PANTHER" id="PTHR23158:SF33">
    <property type="entry name" value="TRANSPORT AND GOLGI ORGANIZATION PROTEIN 1"/>
    <property type="match status" value="1"/>
</dbReference>
<feature type="coiled-coil region" evidence="2">
    <location>
        <begin position="911"/>
        <end position="980"/>
    </location>
</feature>
<dbReference type="InterPro" id="IPR051500">
    <property type="entry name" value="cTAGE_MIA/OTOR"/>
</dbReference>
<feature type="region of interest" description="Disordered" evidence="3">
    <location>
        <begin position="1098"/>
        <end position="1215"/>
    </location>
</feature>
<feature type="compositionally biased region" description="Basic and acidic residues" evidence="3">
    <location>
        <begin position="331"/>
        <end position="366"/>
    </location>
</feature>
<keyword evidence="1 2" id="KW-0175">Coiled coil</keyword>
<feature type="compositionally biased region" description="Polar residues" evidence="3">
    <location>
        <begin position="407"/>
        <end position="420"/>
    </location>
</feature>
<name>A0ABD2QNY3_9PLAT</name>
<feature type="compositionally biased region" description="Basic and acidic residues" evidence="3">
    <location>
        <begin position="259"/>
        <end position="295"/>
    </location>
</feature>
<feature type="compositionally biased region" description="Pro residues" evidence="3">
    <location>
        <begin position="1113"/>
        <end position="1122"/>
    </location>
</feature>
<proteinExistence type="predicted"/>
<keyword evidence="5" id="KW-1185">Reference proteome</keyword>
<comment type="caution">
    <text evidence="4">The sequence shown here is derived from an EMBL/GenBank/DDBJ whole genome shotgun (WGS) entry which is preliminary data.</text>
</comment>
<feature type="region of interest" description="Disordered" evidence="3">
    <location>
        <begin position="242"/>
        <end position="420"/>
    </location>
</feature>
<dbReference type="Proteomes" id="UP001626550">
    <property type="component" value="Unassembled WGS sequence"/>
</dbReference>
<feature type="region of interest" description="Disordered" evidence="3">
    <location>
        <begin position="798"/>
        <end position="857"/>
    </location>
</feature>
<feature type="compositionally biased region" description="Polar residues" evidence="3">
    <location>
        <begin position="367"/>
        <end position="389"/>
    </location>
</feature>
<feature type="coiled-coil region" evidence="2">
    <location>
        <begin position="663"/>
        <end position="690"/>
    </location>
</feature>
<accession>A0ABD2QNY3</accession>